<feature type="compositionally biased region" description="Acidic residues" evidence="1">
    <location>
        <begin position="387"/>
        <end position="396"/>
    </location>
</feature>
<accession>W6YL09</accession>
<dbReference type="RefSeq" id="XP_007707156.1">
    <property type="nucleotide sequence ID" value="XM_007708966.1"/>
</dbReference>
<dbReference type="KEGG" id="bze:COCCADRAFT_22048"/>
<feature type="compositionally biased region" description="Basic and acidic residues" evidence="1">
    <location>
        <begin position="360"/>
        <end position="379"/>
    </location>
</feature>
<feature type="region of interest" description="Disordered" evidence="1">
    <location>
        <begin position="96"/>
        <end position="116"/>
    </location>
</feature>
<protein>
    <submittedName>
        <fullName evidence="2">Uncharacterized protein</fullName>
    </submittedName>
</protein>
<dbReference type="OrthoDB" id="10535652at2759"/>
<feature type="compositionally biased region" description="Basic residues" evidence="1">
    <location>
        <begin position="105"/>
        <end position="116"/>
    </location>
</feature>
<sequence>MPLLDGFYRPKSMHCDASGHVPGVSAKKGLAMGRADESRANVWVGRASGAMVHDWWTWQWLRHGTALDAPWWAWVRGSDQRSRAIRKSRVGSIHPAASGTMAAKPKARQGRKKRRIAGTGTRTGCVCVCKGPGNGHVMDARKGKKKGRKAVPWSCHGGGWVIGGLACLLPERRARPHMYVAAAATIHYHLAMHPESARQASRWRRRRAFTQAGSWWFGSCEQYWAHAGPSRGKQFYQRAASRAFRGQDGREDSTEAKAVASRRQAVFWRHGACIDGGIGVGVTKEPPSPATRVHGLTPGAQTLPWACPLACFKPVHGRRPWARAGTDGPWHPSALCLTGPGSFGHSMGGRSGRGGEDEEASRNRGYEEERGETRKKEAEAAASDVAVAEEQEEEEG</sequence>
<dbReference type="EMBL" id="KI964542">
    <property type="protein sequence ID" value="EUC38440.1"/>
    <property type="molecule type" value="Genomic_DNA"/>
</dbReference>
<name>W6YL09_COCC2</name>
<organism evidence="2 3">
    <name type="scientific">Cochliobolus carbonum (strain 26-R-13)</name>
    <name type="common">Maize leaf spot fungus</name>
    <name type="synonym">Bipolaris zeicola</name>
    <dbReference type="NCBI Taxonomy" id="930089"/>
    <lineage>
        <taxon>Eukaryota</taxon>
        <taxon>Fungi</taxon>
        <taxon>Dikarya</taxon>
        <taxon>Ascomycota</taxon>
        <taxon>Pezizomycotina</taxon>
        <taxon>Dothideomycetes</taxon>
        <taxon>Pleosporomycetidae</taxon>
        <taxon>Pleosporales</taxon>
        <taxon>Pleosporineae</taxon>
        <taxon>Pleosporaceae</taxon>
        <taxon>Bipolaris</taxon>
    </lineage>
</organism>
<dbReference type="AlphaFoldDB" id="W6YL09"/>
<proteinExistence type="predicted"/>
<dbReference type="HOGENOM" id="CLU_696367_0_0_1"/>
<dbReference type="GeneID" id="19145117"/>
<evidence type="ECO:0000256" key="1">
    <source>
        <dbReference type="SAM" id="MobiDB-lite"/>
    </source>
</evidence>
<evidence type="ECO:0000313" key="2">
    <source>
        <dbReference type="EMBL" id="EUC38440.1"/>
    </source>
</evidence>
<keyword evidence="3" id="KW-1185">Reference proteome</keyword>
<gene>
    <name evidence="2" type="ORF">COCCADRAFT_22048</name>
</gene>
<dbReference type="Proteomes" id="UP000053841">
    <property type="component" value="Unassembled WGS sequence"/>
</dbReference>
<reference evidence="2 3" key="1">
    <citation type="journal article" date="2013" name="PLoS Genet.">
        <title>Comparative genome structure, secondary metabolite, and effector coding capacity across Cochliobolus pathogens.</title>
        <authorList>
            <person name="Condon B.J."/>
            <person name="Leng Y."/>
            <person name="Wu D."/>
            <person name="Bushley K.E."/>
            <person name="Ohm R.A."/>
            <person name="Otillar R."/>
            <person name="Martin J."/>
            <person name="Schackwitz W."/>
            <person name="Grimwood J."/>
            <person name="MohdZainudin N."/>
            <person name="Xue C."/>
            <person name="Wang R."/>
            <person name="Manning V.A."/>
            <person name="Dhillon B."/>
            <person name="Tu Z.J."/>
            <person name="Steffenson B.J."/>
            <person name="Salamov A."/>
            <person name="Sun H."/>
            <person name="Lowry S."/>
            <person name="LaButti K."/>
            <person name="Han J."/>
            <person name="Copeland A."/>
            <person name="Lindquist E."/>
            <person name="Barry K."/>
            <person name="Schmutz J."/>
            <person name="Baker S.E."/>
            <person name="Ciuffetti L.M."/>
            <person name="Grigoriev I.V."/>
            <person name="Zhong S."/>
            <person name="Turgeon B.G."/>
        </authorList>
    </citation>
    <scope>NUCLEOTIDE SEQUENCE [LARGE SCALE GENOMIC DNA]</scope>
    <source>
        <strain evidence="2 3">26-R-13</strain>
    </source>
</reference>
<feature type="region of interest" description="Disordered" evidence="1">
    <location>
        <begin position="323"/>
        <end position="396"/>
    </location>
</feature>
<evidence type="ECO:0000313" key="3">
    <source>
        <dbReference type="Proteomes" id="UP000053841"/>
    </source>
</evidence>